<comment type="similarity">
    <text evidence="1">Belongs to the glycosyltransferase 2 family.</text>
</comment>
<gene>
    <name evidence="4" type="ORF">ACFO0C_07370</name>
</gene>
<evidence type="ECO:0000256" key="1">
    <source>
        <dbReference type="ARBA" id="ARBA00006739"/>
    </source>
</evidence>
<dbReference type="EMBL" id="JBHSBL010000006">
    <property type="protein sequence ID" value="MFC4064744.1"/>
    <property type="molecule type" value="Genomic_DNA"/>
</dbReference>
<reference evidence="5" key="1">
    <citation type="journal article" date="2019" name="Int. J. Syst. Evol. Microbiol.">
        <title>The Global Catalogue of Microorganisms (GCM) 10K type strain sequencing project: providing services to taxonomists for standard genome sequencing and annotation.</title>
        <authorList>
            <consortium name="The Broad Institute Genomics Platform"/>
            <consortium name="The Broad Institute Genome Sequencing Center for Infectious Disease"/>
            <person name="Wu L."/>
            <person name="Ma J."/>
        </authorList>
    </citation>
    <scope>NUCLEOTIDE SEQUENCE [LARGE SCALE GENOMIC DNA]</scope>
    <source>
        <strain evidence="5">TBRC 5832</strain>
    </source>
</reference>
<feature type="region of interest" description="Disordered" evidence="2">
    <location>
        <begin position="231"/>
        <end position="303"/>
    </location>
</feature>
<feature type="compositionally biased region" description="Basic and acidic residues" evidence="2">
    <location>
        <begin position="333"/>
        <end position="344"/>
    </location>
</feature>
<feature type="compositionally biased region" description="Low complexity" evidence="2">
    <location>
        <begin position="231"/>
        <end position="249"/>
    </location>
</feature>
<evidence type="ECO:0000256" key="2">
    <source>
        <dbReference type="SAM" id="MobiDB-lite"/>
    </source>
</evidence>
<keyword evidence="4" id="KW-0808">Transferase</keyword>
<dbReference type="InterPro" id="IPR029044">
    <property type="entry name" value="Nucleotide-diphossugar_trans"/>
</dbReference>
<dbReference type="GO" id="GO:0016757">
    <property type="term" value="F:glycosyltransferase activity"/>
    <property type="evidence" value="ECO:0007669"/>
    <property type="project" value="UniProtKB-KW"/>
</dbReference>
<name>A0ABV8ILB9_9ACTN</name>
<keyword evidence="4" id="KW-0328">Glycosyltransferase</keyword>
<feature type="compositionally biased region" description="Basic and acidic residues" evidence="2">
    <location>
        <begin position="369"/>
        <end position="404"/>
    </location>
</feature>
<dbReference type="Pfam" id="PF00535">
    <property type="entry name" value="Glycos_transf_2"/>
    <property type="match status" value="1"/>
</dbReference>
<keyword evidence="5" id="KW-1185">Reference proteome</keyword>
<feature type="region of interest" description="Disordered" evidence="2">
    <location>
        <begin position="323"/>
        <end position="448"/>
    </location>
</feature>
<proteinExistence type="inferred from homology"/>
<dbReference type="InterPro" id="IPR050256">
    <property type="entry name" value="Glycosyltransferase_2"/>
</dbReference>
<evidence type="ECO:0000313" key="5">
    <source>
        <dbReference type="Proteomes" id="UP001595867"/>
    </source>
</evidence>
<evidence type="ECO:0000259" key="3">
    <source>
        <dbReference type="Pfam" id="PF00535"/>
    </source>
</evidence>
<accession>A0ABV8ILB9</accession>
<dbReference type="SUPFAM" id="SSF53448">
    <property type="entry name" value="Nucleotide-diphospho-sugar transferases"/>
    <property type="match status" value="1"/>
</dbReference>
<dbReference type="Proteomes" id="UP001595867">
    <property type="component" value="Unassembled WGS sequence"/>
</dbReference>
<dbReference type="PANTHER" id="PTHR48090">
    <property type="entry name" value="UNDECAPRENYL-PHOSPHATE 4-DEOXY-4-FORMAMIDO-L-ARABINOSE TRANSFERASE-RELATED"/>
    <property type="match status" value="1"/>
</dbReference>
<dbReference type="PANTHER" id="PTHR48090:SF7">
    <property type="entry name" value="RFBJ PROTEIN"/>
    <property type="match status" value="1"/>
</dbReference>
<evidence type="ECO:0000313" key="4">
    <source>
        <dbReference type="EMBL" id="MFC4064744.1"/>
    </source>
</evidence>
<comment type="caution">
    <text evidence="4">The sequence shown here is derived from an EMBL/GenBank/DDBJ whole genome shotgun (WGS) entry which is preliminary data.</text>
</comment>
<dbReference type="Gene3D" id="3.90.550.10">
    <property type="entry name" value="Spore Coat Polysaccharide Biosynthesis Protein SpsA, Chain A"/>
    <property type="match status" value="1"/>
</dbReference>
<organism evidence="4 5">
    <name type="scientific">Actinoplanes subglobosus</name>
    <dbReference type="NCBI Taxonomy" id="1547892"/>
    <lineage>
        <taxon>Bacteria</taxon>
        <taxon>Bacillati</taxon>
        <taxon>Actinomycetota</taxon>
        <taxon>Actinomycetes</taxon>
        <taxon>Micromonosporales</taxon>
        <taxon>Micromonosporaceae</taxon>
        <taxon>Actinoplanes</taxon>
    </lineage>
</organism>
<dbReference type="EC" id="2.4.-.-" evidence="4"/>
<protein>
    <submittedName>
        <fullName evidence="4">Glycosyltransferase</fullName>
        <ecNumber evidence="4">2.4.-.-</ecNumber>
    </submittedName>
</protein>
<sequence>MSVVIPLDSVTSLPLLFAGLPPVGEIILVVGPDEDTVLPLPRAARVIRQTRHGAGNAIACGVAAATGSVVVTLPGDGSCDPADLPRLVEALGTTADQLIGEGADVAEGVRDAGRTDLVLLWFMSVLLGCRPSAAGTGFRAFRRERADRLGLPPVAGTDPARGDGREVEALLAARCRMSGLRVAEVPVEFYPQRGGAALPAALAAIVRERLALRHDTDTIGAESIVVLTGGTSRAPSTATDAAPTVAAATGPDRRVPRPRPAGPDRTSPTGPDHAATAGFGGPDRPGATPSGSPNRSGFAPFGSPGRSGFASFGGSDRPGFAFFAGTVNAPRRPGADHRPTDPALRRWPAPNRVAPTNLDHPNSAGIGMTERRRGSERRGPDRRRTDTTPDRRATAGRPGNDRPNADSPNRRRWRDGQTDLNIGRRPNLRVINGEGSGSGGTRGHLRSV</sequence>
<dbReference type="RefSeq" id="WP_378065786.1">
    <property type="nucleotide sequence ID" value="NZ_JBHSBL010000006.1"/>
</dbReference>
<dbReference type="InterPro" id="IPR001173">
    <property type="entry name" value="Glyco_trans_2-like"/>
</dbReference>
<feature type="domain" description="Glycosyltransferase 2-like" evidence="3">
    <location>
        <begin position="44"/>
        <end position="112"/>
    </location>
</feature>